<dbReference type="InterPro" id="IPR036388">
    <property type="entry name" value="WH-like_DNA-bd_sf"/>
</dbReference>
<evidence type="ECO:0000313" key="3">
    <source>
        <dbReference type="Proteomes" id="UP000177208"/>
    </source>
</evidence>
<gene>
    <name evidence="2" type="ORF">A2774_01875</name>
</gene>
<dbReference type="Gene3D" id="1.10.10.10">
    <property type="entry name" value="Winged helix-like DNA-binding domain superfamily/Winged helix DNA-binding domain"/>
    <property type="match status" value="1"/>
</dbReference>
<dbReference type="AlphaFoldDB" id="A0A1F7G9M9"/>
<dbReference type="SUPFAM" id="SSF46894">
    <property type="entry name" value="C-terminal effector domain of the bipartite response regulators"/>
    <property type="match status" value="1"/>
</dbReference>
<dbReference type="InterPro" id="IPR016032">
    <property type="entry name" value="Sig_transdc_resp-reg_C-effctor"/>
</dbReference>
<evidence type="ECO:0000259" key="1">
    <source>
        <dbReference type="SMART" id="SM00421"/>
    </source>
</evidence>
<dbReference type="Pfam" id="PF00196">
    <property type="entry name" value="GerE"/>
    <property type="match status" value="1"/>
</dbReference>
<dbReference type="GO" id="GO:0006355">
    <property type="term" value="P:regulation of DNA-templated transcription"/>
    <property type="evidence" value="ECO:0007669"/>
    <property type="project" value="InterPro"/>
</dbReference>
<organism evidence="2 3">
    <name type="scientific">Candidatus Roizmanbacteria bacterium RIFCSPHIGHO2_01_FULL_39_12c</name>
    <dbReference type="NCBI Taxonomy" id="1802031"/>
    <lineage>
        <taxon>Bacteria</taxon>
        <taxon>Candidatus Roizmaniibacteriota</taxon>
    </lineage>
</organism>
<dbReference type="Proteomes" id="UP000177208">
    <property type="component" value="Unassembled WGS sequence"/>
</dbReference>
<comment type="caution">
    <text evidence="2">The sequence shown here is derived from an EMBL/GenBank/DDBJ whole genome shotgun (WGS) entry which is preliminary data.</text>
</comment>
<reference evidence="2 3" key="1">
    <citation type="journal article" date="2016" name="Nat. Commun.">
        <title>Thousands of microbial genomes shed light on interconnected biogeochemical processes in an aquifer system.</title>
        <authorList>
            <person name="Anantharaman K."/>
            <person name="Brown C.T."/>
            <person name="Hug L.A."/>
            <person name="Sharon I."/>
            <person name="Castelle C.J."/>
            <person name="Probst A.J."/>
            <person name="Thomas B.C."/>
            <person name="Singh A."/>
            <person name="Wilkins M.J."/>
            <person name="Karaoz U."/>
            <person name="Brodie E.L."/>
            <person name="Williams K.H."/>
            <person name="Hubbard S.S."/>
            <person name="Banfield J.F."/>
        </authorList>
    </citation>
    <scope>NUCLEOTIDE SEQUENCE [LARGE SCALE GENOMIC DNA]</scope>
</reference>
<sequence>MFKEYKLVPINPFTPQQRELIALKLKGFSNKQIAIEMAISTKSVENIVSGTVTSKDKDKNIYQKKSMLGITGIIQQLTKTDQKPGSGWLESLYGDVVFATKEHSVDAFIDFIHKSFDRKSVNAFSELGQYGLQFEDLSNFLKSPFIDGNLRQQWNYETDPKWKDRSTETAVSETLSHAFAVIWGNIEVYRKNKTGSLKKLTLDKVEQIAVRQQFVNDYFAVKFRSINKAVSNDIR</sequence>
<dbReference type="SMART" id="SM00421">
    <property type="entry name" value="HTH_LUXR"/>
    <property type="match status" value="1"/>
</dbReference>
<feature type="domain" description="HTH luxR-type" evidence="1">
    <location>
        <begin position="10"/>
        <end position="77"/>
    </location>
</feature>
<name>A0A1F7G9M9_9BACT</name>
<proteinExistence type="predicted"/>
<dbReference type="GO" id="GO:0003677">
    <property type="term" value="F:DNA binding"/>
    <property type="evidence" value="ECO:0007669"/>
    <property type="project" value="InterPro"/>
</dbReference>
<protein>
    <recommendedName>
        <fullName evidence="1">HTH luxR-type domain-containing protein</fullName>
    </recommendedName>
</protein>
<dbReference type="EMBL" id="MFZG01000034">
    <property type="protein sequence ID" value="OGK15607.1"/>
    <property type="molecule type" value="Genomic_DNA"/>
</dbReference>
<accession>A0A1F7G9M9</accession>
<dbReference type="InterPro" id="IPR000792">
    <property type="entry name" value="Tscrpt_reg_LuxR_C"/>
</dbReference>
<evidence type="ECO:0000313" key="2">
    <source>
        <dbReference type="EMBL" id="OGK15607.1"/>
    </source>
</evidence>